<dbReference type="InterPro" id="IPR007597">
    <property type="entry name" value="CheC"/>
</dbReference>
<dbReference type="PANTHER" id="PTHR43484:SF1">
    <property type="entry name" value="FLAGELLAR MOTOR SWITCH PROTEIN FLIN"/>
    <property type="match status" value="1"/>
</dbReference>
<organism evidence="10 11">
    <name type="scientific">Capillimicrobium parvum</name>
    <dbReference type="NCBI Taxonomy" id="2884022"/>
    <lineage>
        <taxon>Bacteria</taxon>
        <taxon>Bacillati</taxon>
        <taxon>Actinomycetota</taxon>
        <taxon>Thermoleophilia</taxon>
        <taxon>Solirubrobacterales</taxon>
        <taxon>Capillimicrobiaceae</taxon>
        <taxon>Capillimicrobium</taxon>
    </lineage>
</organism>
<dbReference type="GO" id="GO:0006935">
    <property type="term" value="P:chemotaxis"/>
    <property type="evidence" value="ECO:0007669"/>
    <property type="project" value="UniProtKB-KW"/>
</dbReference>
<evidence type="ECO:0000256" key="5">
    <source>
        <dbReference type="ARBA" id="ARBA00022779"/>
    </source>
</evidence>
<dbReference type="EMBL" id="CP087164">
    <property type="protein sequence ID" value="UGS33732.1"/>
    <property type="molecule type" value="Genomic_DNA"/>
</dbReference>
<evidence type="ECO:0000256" key="4">
    <source>
        <dbReference type="ARBA" id="ARBA00022500"/>
    </source>
</evidence>
<dbReference type="GO" id="GO:0016787">
    <property type="term" value="F:hydrolase activity"/>
    <property type="evidence" value="ECO:0007669"/>
    <property type="project" value="InterPro"/>
</dbReference>
<gene>
    <name evidence="10" type="ORF">DSM104329_00097</name>
</gene>
<evidence type="ECO:0000259" key="9">
    <source>
        <dbReference type="Pfam" id="PF04509"/>
    </source>
</evidence>
<dbReference type="Pfam" id="PF04509">
    <property type="entry name" value="CheC"/>
    <property type="match status" value="1"/>
</dbReference>
<feature type="domain" description="Flagellar motor switch protein FliN-like C-terminal" evidence="8">
    <location>
        <begin position="206"/>
        <end position="275"/>
    </location>
</feature>
<accession>A0A9E7BYQ6</accession>
<evidence type="ECO:0000256" key="6">
    <source>
        <dbReference type="ARBA" id="ARBA00023136"/>
    </source>
</evidence>
<name>A0A9E7BYQ6_9ACTN</name>
<dbReference type="Proteomes" id="UP001162834">
    <property type="component" value="Chromosome"/>
</dbReference>
<keyword evidence="3" id="KW-1003">Cell membrane</keyword>
<keyword evidence="11" id="KW-1185">Reference proteome</keyword>
<dbReference type="AlphaFoldDB" id="A0A9E7BYQ6"/>
<dbReference type="GO" id="GO:0009425">
    <property type="term" value="C:bacterial-type flagellum basal body"/>
    <property type="evidence" value="ECO:0007669"/>
    <property type="project" value="InterPro"/>
</dbReference>
<dbReference type="Gene3D" id="2.30.330.10">
    <property type="entry name" value="SpoA-like"/>
    <property type="match status" value="1"/>
</dbReference>
<dbReference type="InterPro" id="IPR028976">
    <property type="entry name" value="CheC-like_sf"/>
</dbReference>
<evidence type="ECO:0000313" key="10">
    <source>
        <dbReference type="EMBL" id="UGS33732.1"/>
    </source>
</evidence>
<dbReference type="GO" id="GO:0003774">
    <property type="term" value="F:cytoskeletal motor activity"/>
    <property type="evidence" value="ECO:0007669"/>
    <property type="project" value="InterPro"/>
</dbReference>
<reference evidence="10" key="1">
    <citation type="journal article" date="2022" name="Int. J. Syst. Evol. Microbiol.">
        <title>Pseudomonas aegrilactucae sp. nov. and Pseudomonas morbosilactucae sp. nov., pathogens causing bacterial rot of lettuce in Japan.</title>
        <authorList>
            <person name="Sawada H."/>
            <person name="Fujikawa T."/>
            <person name="Satou M."/>
        </authorList>
    </citation>
    <scope>NUCLEOTIDE SEQUENCE</scope>
    <source>
        <strain evidence="10">0166_1</strain>
    </source>
</reference>
<feature type="domain" description="CheC-like protein" evidence="9">
    <location>
        <begin position="104"/>
        <end position="138"/>
    </location>
</feature>
<dbReference type="Pfam" id="PF01052">
    <property type="entry name" value="FliMN_C"/>
    <property type="match status" value="1"/>
</dbReference>
<keyword evidence="4" id="KW-0145">Chemotaxis</keyword>
<dbReference type="InterPro" id="IPR051469">
    <property type="entry name" value="FliN/MopA/SpaO"/>
</dbReference>
<dbReference type="Gene3D" id="3.40.1550.10">
    <property type="entry name" value="CheC-like"/>
    <property type="match status" value="1"/>
</dbReference>
<dbReference type="PRINTS" id="PR00956">
    <property type="entry name" value="FLGMOTORFLIN"/>
</dbReference>
<dbReference type="PANTHER" id="PTHR43484">
    <property type="match status" value="1"/>
</dbReference>
<dbReference type="InterPro" id="IPR001172">
    <property type="entry name" value="FliN_T3SS_HrcQb"/>
</dbReference>
<proteinExistence type="inferred from homology"/>
<evidence type="ECO:0000256" key="3">
    <source>
        <dbReference type="ARBA" id="ARBA00022475"/>
    </source>
</evidence>
<dbReference type="GO" id="GO:0071973">
    <property type="term" value="P:bacterial-type flagellum-dependent cell motility"/>
    <property type="evidence" value="ECO:0007669"/>
    <property type="project" value="InterPro"/>
</dbReference>
<feature type="region of interest" description="Disordered" evidence="7">
    <location>
        <begin position="277"/>
        <end position="307"/>
    </location>
</feature>
<sequence length="307" mass="32397">MSGTADDALLQIGGSTTEAVAGVLRIFCPEDGQIVDGLVAAVPPGTHPMEGIPTPSVATGVSYVDGVTGGNVFVMTIRGARRLAASMMGAELPDDDAELTDLDLSAMGEAMNQMMSSAAMATSKVLGKEVEIAPPEIHRLTDATAAVEAFDTTPHAITAQFSVLGEPCRLVQFIPNAFIVRMNRALSELATEYASEYQDGPLSPLVQDMPLRVWAELGRVRMPLSSLVGLPVGAVVELDREVEDPIDLFVDDLRFATGRLLVTDENEWAVRIESVHGVRGAGGPPEPPRLACPSPSIHPSPTTTEGD</sequence>
<comment type="subcellular location">
    <subcellularLocation>
        <location evidence="1">Cell membrane</location>
        <topology evidence="1">Peripheral membrane protein</topology>
        <orientation evidence="1">Cytoplasmic side</orientation>
    </subcellularLocation>
</comment>
<evidence type="ECO:0000256" key="2">
    <source>
        <dbReference type="ARBA" id="ARBA00009226"/>
    </source>
</evidence>
<dbReference type="SUPFAM" id="SSF101801">
    <property type="entry name" value="Surface presentation of antigens (SPOA)"/>
    <property type="match status" value="1"/>
</dbReference>
<feature type="compositionally biased region" description="Low complexity" evidence="7">
    <location>
        <begin position="293"/>
        <end position="307"/>
    </location>
</feature>
<keyword evidence="6" id="KW-0472">Membrane</keyword>
<protein>
    <submittedName>
        <fullName evidence="10">Uncharacterized protein</fullName>
    </submittedName>
</protein>
<dbReference type="RefSeq" id="WP_259313426.1">
    <property type="nucleotide sequence ID" value="NZ_CP087164.1"/>
</dbReference>
<dbReference type="InterPro" id="IPR036429">
    <property type="entry name" value="SpoA-like_sf"/>
</dbReference>
<keyword evidence="5" id="KW-0283">Flagellar rotation</keyword>
<evidence type="ECO:0000259" key="8">
    <source>
        <dbReference type="Pfam" id="PF01052"/>
    </source>
</evidence>
<dbReference type="GO" id="GO:0005886">
    <property type="term" value="C:plasma membrane"/>
    <property type="evidence" value="ECO:0007669"/>
    <property type="project" value="UniProtKB-SubCell"/>
</dbReference>
<comment type="similarity">
    <text evidence="2">Belongs to the FliN/MopA/SpaO family.</text>
</comment>
<evidence type="ECO:0000256" key="7">
    <source>
        <dbReference type="SAM" id="MobiDB-lite"/>
    </source>
</evidence>
<dbReference type="SUPFAM" id="SSF103039">
    <property type="entry name" value="CheC-like"/>
    <property type="match status" value="1"/>
</dbReference>
<evidence type="ECO:0000256" key="1">
    <source>
        <dbReference type="ARBA" id="ARBA00004413"/>
    </source>
</evidence>
<dbReference type="InterPro" id="IPR001543">
    <property type="entry name" value="FliN-like_C"/>
</dbReference>
<evidence type="ECO:0000313" key="11">
    <source>
        <dbReference type="Proteomes" id="UP001162834"/>
    </source>
</evidence>
<dbReference type="KEGG" id="sbae:DSM104329_00097"/>